<organism evidence="1 2">
    <name type="scientific">Cardamine amara subsp. amara</name>
    <dbReference type="NCBI Taxonomy" id="228776"/>
    <lineage>
        <taxon>Eukaryota</taxon>
        <taxon>Viridiplantae</taxon>
        <taxon>Streptophyta</taxon>
        <taxon>Embryophyta</taxon>
        <taxon>Tracheophyta</taxon>
        <taxon>Spermatophyta</taxon>
        <taxon>Magnoliopsida</taxon>
        <taxon>eudicotyledons</taxon>
        <taxon>Gunneridae</taxon>
        <taxon>Pentapetalae</taxon>
        <taxon>rosids</taxon>
        <taxon>malvids</taxon>
        <taxon>Brassicales</taxon>
        <taxon>Brassicaceae</taxon>
        <taxon>Cardamineae</taxon>
        <taxon>Cardamine</taxon>
    </lineage>
</organism>
<reference evidence="1 2" key="1">
    <citation type="submission" date="2024-04" db="EMBL/GenBank/DDBJ databases">
        <title>Genome assembly C_amara_ONT_v2.</title>
        <authorList>
            <person name="Yant L."/>
            <person name="Moore C."/>
            <person name="Slenker M."/>
        </authorList>
    </citation>
    <scope>NUCLEOTIDE SEQUENCE [LARGE SCALE GENOMIC DNA]</scope>
    <source>
        <tissue evidence="1">Leaf</tissue>
    </source>
</reference>
<dbReference type="AlphaFoldDB" id="A0ABD1BS98"/>
<dbReference type="EMBL" id="JBANAX010000162">
    <property type="protein sequence ID" value="KAL1220063.1"/>
    <property type="molecule type" value="Genomic_DNA"/>
</dbReference>
<protein>
    <submittedName>
        <fullName evidence="1">Protein SLOW GREEN 1</fullName>
    </submittedName>
</protein>
<gene>
    <name evidence="1" type="ORF">V5N11_031794</name>
</gene>
<keyword evidence="2" id="KW-1185">Reference proteome</keyword>
<proteinExistence type="predicted"/>
<name>A0ABD1BS98_CARAN</name>
<sequence length="95" mass="10118">MFSSLLAPSSLSSSLISSLVSVKVPPVTGSLIHRRDLLSIRIRASSNQNGSDYCFTNKLKSFAKSAILIGADVFMTGKFSTLLVKLESPVVAEKG</sequence>
<dbReference type="Proteomes" id="UP001558713">
    <property type="component" value="Unassembled WGS sequence"/>
</dbReference>
<evidence type="ECO:0000313" key="1">
    <source>
        <dbReference type="EMBL" id="KAL1220063.1"/>
    </source>
</evidence>
<evidence type="ECO:0000313" key="2">
    <source>
        <dbReference type="Proteomes" id="UP001558713"/>
    </source>
</evidence>
<comment type="caution">
    <text evidence="1">The sequence shown here is derived from an EMBL/GenBank/DDBJ whole genome shotgun (WGS) entry which is preliminary data.</text>
</comment>
<accession>A0ABD1BS98</accession>